<dbReference type="InterPro" id="IPR036249">
    <property type="entry name" value="Thioredoxin-like_sf"/>
</dbReference>
<dbReference type="PANTHER" id="PTHR12151:SF25">
    <property type="entry name" value="LINALOOL DEHYDRATASE_ISOMERASE DOMAIN-CONTAINING PROTEIN"/>
    <property type="match status" value="1"/>
</dbReference>
<dbReference type="InterPro" id="IPR003782">
    <property type="entry name" value="SCO1/SenC"/>
</dbReference>
<dbReference type="CDD" id="cd02968">
    <property type="entry name" value="SCO"/>
    <property type="match status" value="1"/>
</dbReference>
<comment type="similarity">
    <text evidence="1">Belongs to the SCO1/2 family.</text>
</comment>
<name>A0A381NLW8_9ZZZZ</name>
<evidence type="ECO:0000256" key="2">
    <source>
        <dbReference type="ARBA" id="ARBA00023008"/>
    </source>
</evidence>
<dbReference type="PROSITE" id="PS51352">
    <property type="entry name" value="THIOREDOXIN_2"/>
    <property type="match status" value="1"/>
</dbReference>
<gene>
    <name evidence="4" type="ORF">METZ01_LOCUS7682</name>
</gene>
<dbReference type="Pfam" id="PF02630">
    <property type="entry name" value="SCO1-SenC"/>
    <property type="match status" value="1"/>
</dbReference>
<dbReference type="SUPFAM" id="SSF52833">
    <property type="entry name" value="Thioredoxin-like"/>
    <property type="match status" value="1"/>
</dbReference>
<dbReference type="Gene3D" id="3.40.30.10">
    <property type="entry name" value="Glutaredoxin"/>
    <property type="match status" value="1"/>
</dbReference>
<dbReference type="EMBL" id="UINC01000410">
    <property type="protein sequence ID" value="SUZ54828.1"/>
    <property type="molecule type" value="Genomic_DNA"/>
</dbReference>
<feature type="domain" description="Thioredoxin" evidence="3">
    <location>
        <begin position="42"/>
        <end position="206"/>
    </location>
</feature>
<accession>A0A381NLW8</accession>
<sequence>MKKYLIVLLIISSCTKENSYKLPIYGRKVISEKIINGEKIIDTLDHTISNFSFINQDGKTVNNLTFNNSIYIADFFFTSCPAICPLMKSEMMRVYRKYINEKKIKLLSHTINPEFDTVERLKKFAKKFDVDSNKWHFVTGDIDEIYEIGFKSYMVTAAKDSLSPGGFLHSGTFLLVDNNKNIRGVYDGTNKLEVNKLLKDIDILLNENSD</sequence>
<reference evidence="4" key="1">
    <citation type="submission" date="2018-05" db="EMBL/GenBank/DDBJ databases">
        <authorList>
            <person name="Lanie J.A."/>
            <person name="Ng W.-L."/>
            <person name="Kazmierczak K.M."/>
            <person name="Andrzejewski T.M."/>
            <person name="Davidsen T.M."/>
            <person name="Wayne K.J."/>
            <person name="Tettelin H."/>
            <person name="Glass J.I."/>
            <person name="Rusch D."/>
            <person name="Podicherti R."/>
            <person name="Tsui H.-C.T."/>
            <person name="Winkler M.E."/>
        </authorList>
    </citation>
    <scope>NUCLEOTIDE SEQUENCE</scope>
</reference>
<proteinExistence type="inferred from homology"/>
<dbReference type="AlphaFoldDB" id="A0A381NLW8"/>
<evidence type="ECO:0000259" key="3">
    <source>
        <dbReference type="PROSITE" id="PS51352"/>
    </source>
</evidence>
<protein>
    <recommendedName>
        <fullName evidence="3">Thioredoxin domain-containing protein</fullName>
    </recommendedName>
</protein>
<dbReference type="InterPro" id="IPR013766">
    <property type="entry name" value="Thioredoxin_domain"/>
</dbReference>
<organism evidence="4">
    <name type="scientific">marine metagenome</name>
    <dbReference type="NCBI Taxonomy" id="408172"/>
    <lineage>
        <taxon>unclassified sequences</taxon>
        <taxon>metagenomes</taxon>
        <taxon>ecological metagenomes</taxon>
    </lineage>
</organism>
<evidence type="ECO:0000313" key="4">
    <source>
        <dbReference type="EMBL" id="SUZ54828.1"/>
    </source>
</evidence>
<keyword evidence="2" id="KW-0186">Copper</keyword>
<evidence type="ECO:0000256" key="1">
    <source>
        <dbReference type="ARBA" id="ARBA00010996"/>
    </source>
</evidence>
<dbReference type="PANTHER" id="PTHR12151">
    <property type="entry name" value="ELECTRON TRANSPORT PROTIN SCO1/SENC FAMILY MEMBER"/>
    <property type="match status" value="1"/>
</dbReference>